<evidence type="ECO:0000313" key="17">
    <source>
        <dbReference type="Proteomes" id="UP000516280"/>
    </source>
</evidence>
<evidence type="ECO:0000313" key="16">
    <source>
        <dbReference type="EMBL" id="QDJ28680.1"/>
    </source>
</evidence>
<organism evidence="16 17">
    <name type="scientific">Pseudolactococcus paracarnosus</name>
    <dbReference type="NCBI Taxonomy" id="2749962"/>
    <lineage>
        <taxon>Bacteria</taxon>
        <taxon>Bacillati</taxon>
        <taxon>Bacillota</taxon>
        <taxon>Bacilli</taxon>
        <taxon>Lactobacillales</taxon>
        <taxon>Streptococcaceae</taxon>
        <taxon>Pseudolactococcus</taxon>
    </lineage>
</organism>
<dbReference type="GO" id="GO:0045227">
    <property type="term" value="P:capsule polysaccharide biosynthetic process"/>
    <property type="evidence" value="ECO:0007669"/>
    <property type="project" value="UniProtKB-UniPathway"/>
</dbReference>
<accession>A0A7L4WGV9</accession>
<comment type="similarity">
    <text evidence="3">Belongs to the CpsC/CapA family.</text>
</comment>
<evidence type="ECO:0000256" key="13">
    <source>
        <dbReference type="SAM" id="Phobius"/>
    </source>
</evidence>
<sequence length="262" mass="28536">MQETHEQMIDLRSIFKLIRQRLSLILFTTLIVTILGGIYTFFIATPVYTASTQLVAKLPNSDNSGAYAGQVSGNIQMANTINQVIVSPAILDKVKSNLHLPSDAFQKEVTASNQTNSQVIILTVKYGDPYIAQKIADETAKVFSSDAATLLNVTNVNVLSKSKVQTTPISPKPKLYIGVSVLLGLLLGLGIAFFKEVFDNKINSEADIESLGLSVLGTTTYARKSDFTNIINKVAKQEMPASARASARSELDAQRPAKRRSR</sequence>
<evidence type="ECO:0000256" key="12">
    <source>
        <dbReference type="SAM" id="MobiDB-lite"/>
    </source>
</evidence>
<evidence type="ECO:0000256" key="11">
    <source>
        <dbReference type="ARBA" id="ARBA00045736"/>
    </source>
</evidence>
<dbReference type="Pfam" id="PF02706">
    <property type="entry name" value="Wzz"/>
    <property type="match status" value="1"/>
</dbReference>
<keyword evidence="9 13" id="KW-0472">Membrane</keyword>
<dbReference type="UniPathway" id="UPA00934"/>
<dbReference type="InterPro" id="IPR050445">
    <property type="entry name" value="Bact_polysacc_biosynth/exp"/>
</dbReference>
<dbReference type="AlphaFoldDB" id="A0A7L4WGV9"/>
<evidence type="ECO:0000256" key="4">
    <source>
        <dbReference type="ARBA" id="ARBA00020739"/>
    </source>
</evidence>
<dbReference type="Pfam" id="PF13807">
    <property type="entry name" value="GNVR"/>
    <property type="match status" value="1"/>
</dbReference>
<feature type="transmembrane region" description="Helical" evidence="13">
    <location>
        <begin position="175"/>
        <end position="194"/>
    </location>
</feature>
<feature type="region of interest" description="Disordered" evidence="12">
    <location>
        <begin position="238"/>
        <end position="262"/>
    </location>
</feature>
<keyword evidence="7" id="KW-0972">Capsule biogenesis/degradation</keyword>
<evidence type="ECO:0000256" key="8">
    <source>
        <dbReference type="ARBA" id="ARBA00022989"/>
    </source>
</evidence>
<dbReference type="InterPro" id="IPR032807">
    <property type="entry name" value="GNVR"/>
</dbReference>
<keyword evidence="5" id="KW-1003">Cell membrane</keyword>
<name>A0A7L4WGV9_9LACT</name>
<dbReference type="Proteomes" id="UP000516280">
    <property type="component" value="Chromosome"/>
</dbReference>
<comment type="function">
    <text evidence="11">Required for CpsD phosphorylation. Involved in the regulation of capsular polysaccharide biosynthesis. May be part of a complex that directs the coordinated polymerization and export to the cell surface of the capsular polysaccharide.</text>
</comment>
<evidence type="ECO:0000256" key="6">
    <source>
        <dbReference type="ARBA" id="ARBA00022692"/>
    </source>
</evidence>
<evidence type="ECO:0000256" key="10">
    <source>
        <dbReference type="ARBA" id="ARBA00023169"/>
    </source>
</evidence>
<proteinExistence type="inferred from homology"/>
<dbReference type="PANTHER" id="PTHR32309:SF13">
    <property type="entry name" value="FERRIC ENTEROBACTIN TRANSPORT PROTEIN FEPE"/>
    <property type="match status" value="1"/>
</dbReference>
<keyword evidence="10" id="KW-0270">Exopolysaccharide synthesis</keyword>
<keyword evidence="8 13" id="KW-1133">Transmembrane helix</keyword>
<feature type="transmembrane region" description="Helical" evidence="13">
    <location>
        <begin position="21"/>
        <end position="44"/>
    </location>
</feature>
<evidence type="ECO:0000256" key="2">
    <source>
        <dbReference type="ARBA" id="ARBA00005132"/>
    </source>
</evidence>
<evidence type="ECO:0000259" key="15">
    <source>
        <dbReference type="Pfam" id="PF13807"/>
    </source>
</evidence>
<dbReference type="InterPro" id="IPR003856">
    <property type="entry name" value="LPS_length_determ_N"/>
</dbReference>
<dbReference type="PANTHER" id="PTHR32309">
    <property type="entry name" value="TYROSINE-PROTEIN KINASE"/>
    <property type="match status" value="1"/>
</dbReference>
<feature type="domain" description="Polysaccharide chain length determinant N-terminal" evidence="14">
    <location>
        <begin position="9"/>
        <end position="98"/>
    </location>
</feature>
<evidence type="ECO:0000259" key="14">
    <source>
        <dbReference type="Pfam" id="PF02706"/>
    </source>
</evidence>
<dbReference type="KEGG" id="lpaa:BHS01_09140"/>
<dbReference type="RefSeq" id="WP_109835269.1">
    <property type="nucleotide sequence ID" value="NZ_CP017195.1"/>
</dbReference>
<gene>
    <name evidence="16" type="ORF">BHS01_09140</name>
</gene>
<feature type="domain" description="Tyrosine-protein kinase G-rich" evidence="15">
    <location>
        <begin position="152"/>
        <end position="196"/>
    </location>
</feature>
<comment type="subcellular location">
    <subcellularLocation>
        <location evidence="1">Cell membrane</location>
        <topology evidence="1">Multi-pass membrane protein</topology>
    </subcellularLocation>
</comment>
<evidence type="ECO:0000256" key="9">
    <source>
        <dbReference type="ARBA" id="ARBA00023136"/>
    </source>
</evidence>
<dbReference type="EMBL" id="CP017195">
    <property type="protein sequence ID" value="QDJ28680.1"/>
    <property type="molecule type" value="Genomic_DNA"/>
</dbReference>
<protein>
    <recommendedName>
        <fullName evidence="4">Capsular polysaccharide biosynthesis protein CpsC</fullName>
    </recommendedName>
</protein>
<reference evidence="16 17" key="1">
    <citation type="submission" date="2016-09" db="EMBL/GenBank/DDBJ databases">
        <title>Lactic acid bacteria from MAP meat Genome sequencing and assembly.</title>
        <authorList>
            <person name="Behr J."/>
            <person name="Hilgarth M."/>
            <person name="Vogel R.F."/>
        </authorList>
    </citation>
    <scope>NUCLEOTIDE SEQUENCE [LARGE SCALE GENOMIC DNA]</scope>
    <source>
        <strain evidence="16 17">TMW21615</strain>
    </source>
</reference>
<dbReference type="GO" id="GO:0005886">
    <property type="term" value="C:plasma membrane"/>
    <property type="evidence" value="ECO:0007669"/>
    <property type="project" value="UniProtKB-SubCell"/>
</dbReference>
<evidence type="ECO:0000256" key="7">
    <source>
        <dbReference type="ARBA" id="ARBA00022903"/>
    </source>
</evidence>
<evidence type="ECO:0000256" key="3">
    <source>
        <dbReference type="ARBA" id="ARBA00006683"/>
    </source>
</evidence>
<evidence type="ECO:0000256" key="5">
    <source>
        <dbReference type="ARBA" id="ARBA00022475"/>
    </source>
</evidence>
<dbReference type="GO" id="GO:0004713">
    <property type="term" value="F:protein tyrosine kinase activity"/>
    <property type="evidence" value="ECO:0007669"/>
    <property type="project" value="TreeGrafter"/>
</dbReference>
<evidence type="ECO:0000256" key="1">
    <source>
        <dbReference type="ARBA" id="ARBA00004651"/>
    </source>
</evidence>
<keyword evidence="6 13" id="KW-0812">Transmembrane</keyword>
<comment type="pathway">
    <text evidence="2">Capsule biogenesis; capsule polysaccharide biosynthesis.</text>
</comment>